<organism evidence="1 2">
    <name type="scientific">Mogibacterium pumilum</name>
    <dbReference type="NCBI Taxonomy" id="86332"/>
    <lineage>
        <taxon>Bacteria</taxon>
        <taxon>Bacillati</taxon>
        <taxon>Bacillota</taxon>
        <taxon>Clostridia</taxon>
        <taxon>Peptostreptococcales</taxon>
        <taxon>Anaerovoracaceae</taxon>
        <taxon>Mogibacterium</taxon>
    </lineage>
</organism>
<evidence type="ECO:0000313" key="1">
    <source>
        <dbReference type="EMBL" id="ASS38266.1"/>
    </source>
</evidence>
<dbReference type="EMBL" id="CP016199">
    <property type="protein sequence ID" value="ASS38266.1"/>
    <property type="molecule type" value="Genomic_DNA"/>
</dbReference>
<gene>
    <name evidence="1" type="ORF">AXF17_07565</name>
</gene>
<proteinExistence type="predicted"/>
<dbReference type="AlphaFoldDB" id="A0A223ATH6"/>
<sequence>MSLFLGPIHQWLYDKIIFQEDLTDALIDAGKAEGWSELTEELANECHSYDRRPLEEAVDPDNIHGSLQSRIADAECRYAKLVQTIAAANPARVEDLKKAARRFGELNAVPVGTKVDVAFGYLNNTLLDGMPCDNVNEMVGQTNDSITWRRNMDIHAQHWADEEDELYYVLRTEIVRGMFEPAGLTYDEPQEGTYEIRA</sequence>
<accession>A0A223ATH6</accession>
<dbReference type="OrthoDB" id="9777242at2"/>
<name>A0A223ATH6_9FIRM</name>
<dbReference type="RefSeq" id="WP_094234507.1">
    <property type="nucleotide sequence ID" value="NZ_CP016199.1"/>
</dbReference>
<evidence type="ECO:0000313" key="2">
    <source>
        <dbReference type="Proteomes" id="UP000214689"/>
    </source>
</evidence>
<keyword evidence="2" id="KW-1185">Reference proteome</keyword>
<dbReference type="Proteomes" id="UP000214689">
    <property type="component" value="Chromosome"/>
</dbReference>
<reference evidence="2" key="1">
    <citation type="submission" date="2016-05" db="EMBL/GenBank/DDBJ databases">
        <authorList>
            <person name="Holder M.E."/>
            <person name="Ajami N.J."/>
            <person name="Petrosino J.F."/>
        </authorList>
    </citation>
    <scope>NUCLEOTIDE SEQUENCE [LARGE SCALE GENOMIC DNA]</scope>
    <source>
        <strain evidence="2">ATCC 700696</strain>
    </source>
</reference>
<protein>
    <submittedName>
        <fullName evidence="1">Uncharacterized protein</fullName>
    </submittedName>
</protein>